<name>A0A239K682_9ACTN</name>
<dbReference type="RefSeq" id="WP_089327345.1">
    <property type="nucleotide sequence ID" value="NZ_FZOR01000017.1"/>
</dbReference>
<keyword evidence="2" id="KW-1185">Reference proteome</keyword>
<gene>
    <name evidence="1" type="ORF">SAMN05443665_101729</name>
</gene>
<dbReference type="AlphaFoldDB" id="A0A239K682"/>
<evidence type="ECO:0000313" key="2">
    <source>
        <dbReference type="Proteomes" id="UP000198318"/>
    </source>
</evidence>
<dbReference type="OrthoDB" id="4457835at2"/>
<reference evidence="1 2" key="1">
    <citation type="submission" date="2017-06" db="EMBL/GenBank/DDBJ databases">
        <authorList>
            <person name="Kim H.J."/>
            <person name="Triplett B.A."/>
        </authorList>
    </citation>
    <scope>NUCLEOTIDE SEQUENCE [LARGE SCALE GENOMIC DNA]</scope>
    <source>
        <strain evidence="1 2">DSM 44715</strain>
    </source>
</reference>
<organism evidence="1 2">
    <name type="scientific">Actinomadura meyerae</name>
    <dbReference type="NCBI Taxonomy" id="240840"/>
    <lineage>
        <taxon>Bacteria</taxon>
        <taxon>Bacillati</taxon>
        <taxon>Actinomycetota</taxon>
        <taxon>Actinomycetes</taxon>
        <taxon>Streptosporangiales</taxon>
        <taxon>Thermomonosporaceae</taxon>
        <taxon>Actinomadura</taxon>
    </lineage>
</organism>
<dbReference type="Proteomes" id="UP000198318">
    <property type="component" value="Unassembled WGS sequence"/>
</dbReference>
<dbReference type="EMBL" id="FZOR01000017">
    <property type="protein sequence ID" value="SNT13877.1"/>
    <property type="molecule type" value="Genomic_DNA"/>
</dbReference>
<proteinExistence type="predicted"/>
<accession>A0A239K682</accession>
<protein>
    <submittedName>
        <fullName evidence="1">Uncharacterized protein</fullName>
    </submittedName>
</protein>
<sequence length="140" mass="15604">MAARVRINQAALNHMLRGRGGPVDEHVRTLTRRTETLGKRNIRVDTGRTRASIHSNVRTRGTLVIGWVGTRSKVGLWLHEGTGVYGPRGRPIRPKNGRFLVFTPKGASGVVFAREVKGVKGDEWLVRALREAVPYPVVEY</sequence>
<evidence type="ECO:0000313" key="1">
    <source>
        <dbReference type="EMBL" id="SNT13877.1"/>
    </source>
</evidence>